<feature type="chain" id="PRO_5012876476" description="TIGR04219 family outer membrane beta-barrel protein" evidence="1">
    <location>
        <begin position="26"/>
        <end position="249"/>
    </location>
</feature>
<dbReference type="EMBL" id="NHNI01000001">
    <property type="protein sequence ID" value="OZY85778.1"/>
    <property type="molecule type" value="Genomic_DNA"/>
</dbReference>
<gene>
    <name evidence="2" type="ORF">CBP51_01645</name>
</gene>
<evidence type="ECO:0000313" key="3">
    <source>
        <dbReference type="Proteomes" id="UP000216101"/>
    </source>
</evidence>
<evidence type="ECO:0000313" key="2">
    <source>
        <dbReference type="EMBL" id="OZY85778.1"/>
    </source>
</evidence>
<evidence type="ECO:0008006" key="4">
    <source>
        <dbReference type="Google" id="ProtNLM"/>
    </source>
</evidence>
<sequence>MKLLSPLVTRSLGAMSLIIASHASADTIFGIYAGAGSWQSEYSGSAGDPSASMDELGFDKNNNTFYYVALEHPIPLIPNIKLQQNDISSRQTGTLTSDFILNNESFGPGSIATDFDLSYTDAVLYYEILDNWLNLDLGITVRKYSGELQARADARTDTVDVDVTLPLGYARFQFDLPLTGFSAGVEANIIKYKDNSVSDYSAKISYMFDSALDLGLEVGYKTASIKIDEDDVITDIRLKGPYAAAIFHF</sequence>
<dbReference type="AlphaFoldDB" id="A0A266Q7D6"/>
<dbReference type="NCBIfam" id="TIGR04219">
    <property type="entry name" value="OMP_w_GlyGly"/>
    <property type="match status" value="1"/>
</dbReference>
<comment type="caution">
    <text evidence="2">The sequence shown here is derived from an EMBL/GenBank/DDBJ whole genome shotgun (WGS) entry which is preliminary data.</text>
</comment>
<reference evidence="3" key="1">
    <citation type="submission" date="2017-05" db="EMBL/GenBank/DDBJ databases">
        <authorList>
            <person name="Barney B.M."/>
        </authorList>
    </citation>
    <scope>NUCLEOTIDE SEQUENCE [LARGE SCALE GENOMIC DNA]</scope>
    <source>
        <strain evidence="3">PSBB022</strain>
    </source>
</reference>
<dbReference type="Proteomes" id="UP000216101">
    <property type="component" value="Unassembled WGS sequence"/>
</dbReference>
<dbReference type="RefSeq" id="WP_078043149.1">
    <property type="nucleotide sequence ID" value="NZ_NHNI01000001.1"/>
</dbReference>
<proteinExistence type="predicted"/>
<name>A0A266Q7D6_9GAMM</name>
<protein>
    <recommendedName>
        <fullName evidence="4">TIGR04219 family outer membrane beta-barrel protein</fullName>
    </recommendedName>
</protein>
<keyword evidence="1" id="KW-0732">Signal</keyword>
<evidence type="ECO:0000256" key="1">
    <source>
        <dbReference type="SAM" id="SignalP"/>
    </source>
</evidence>
<keyword evidence="3" id="KW-1185">Reference proteome</keyword>
<accession>A0A266Q7D6</accession>
<organism evidence="2 3">
    <name type="scientific">Cellvibrio mixtus</name>
    <dbReference type="NCBI Taxonomy" id="39650"/>
    <lineage>
        <taxon>Bacteria</taxon>
        <taxon>Pseudomonadati</taxon>
        <taxon>Pseudomonadota</taxon>
        <taxon>Gammaproteobacteria</taxon>
        <taxon>Cellvibrionales</taxon>
        <taxon>Cellvibrionaceae</taxon>
        <taxon>Cellvibrio</taxon>
    </lineage>
</organism>
<dbReference type="InterPro" id="IPR026387">
    <property type="entry name" value="OMP_w_GlyGly"/>
</dbReference>
<feature type="signal peptide" evidence="1">
    <location>
        <begin position="1"/>
        <end position="25"/>
    </location>
</feature>